<dbReference type="InterPro" id="IPR053710">
    <property type="entry name" value="Arylamine_NAT_domain_sf"/>
</dbReference>
<sequence>MKKEYLYSFKEFKTLFFNRIGLEELDEIKFKDLTRLMEAFSKSVSFNNFDVYQKKEQKWDRDYLIERILVDGRGGMCYQLHTVLYHLLKESGMDISLCRGRCAVLGQLINATHVTLVLHHQGNQYYMEVSGGAFVPQQPLLLQNSRGDDQYSVNKYGCKFRVYKCETAAAAEYGRQLSWCHAPRRWTFGHCRWFKTMLYPFQLSVLATPN</sequence>
<evidence type="ECO:0008006" key="4">
    <source>
        <dbReference type="Google" id="ProtNLM"/>
    </source>
</evidence>
<accession>F4QCC4</accession>
<proteinExistence type="inferred from homology"/>
<keyword evidence="3" id="KW-1185">Reference proteome</keyword>
<evidence type="ECO:0000256" key="1">
    <source>
        <dbReference type="ARBA" id="ARBA00006547"/>
    </source>
</evidence>
<dbReference type="Pfam" id="PF00797">
    <property type="entry name" value="Acetyltransf_2"/>
    <property type="match status" value="1"/>
</dbReference>
<dbReference type="RefSeq" id="XP_004353814.1">
    <property type="nucleotide sequence ID" value="XM_004353762.1"/>
</dbReference>
<dbReference type="OrthoDB" id="10260017at2759"/>
<reference evidence="3" key="1">
    <citation type="journal article" date="2011" name="Genome Res.">
        <title>Phylogeny-wide analysis of social amoeba genomes highlights ancient origins for complex intercellular communication.</title>
        <authorList>
            <person name="Heidel A.J."/>
            <person name="Lawal H.M."/>
            <person name="Felder M."/>
            <person name="Schilde C."/>
            <person name="Helps N.R."/>
            <person name="Tunggal B."/>
            <person name="Rivero F."/>
            <person name="John U."/>
            <person name="Schleicher M."/>
            <person name="Eichinger L."/>
            <person name="Platzer M."/>
            <person name="Noegel A.A."/>
            <person name="Schaap P."/>
            <person name="Gloeckner G."/>
        </authorList>
    </citation>
    <scope>NUCLEOTIDE SEQUENCE [LARGE SCALE GENOMIC DNA]</scope>
    <source>
        <strain evidence="3">SH3</strain>
    </source>
</reference>
<dbReference type="PANTHER" id="PTHR11786">
    <property type="entry name" value="N-HYDROXYARYLAMINE O-ACETYLTRANSFERASE"/>
    <property type="match status" value="1"/>
</dbReference>
<comment type="similarity">
    <text evidence="1">Belongs to the arylamine N-acetyltransferase family.</text>
</comment>
<evidence type="ECO:0000313" key="2">
    <source>
        <dbReference type="EMBL" id="EGG14405.1"/>
    </source>
</evidence>
<dbReference type="EMBL" id="GL883029">
    <property type="protein sequence ID" value="EGG14405.1"/>
    <property type="molecule type" value="Genomic_DNA"/>
</dbReference>
<dbReference type="KEGG" id="dfa:DFA_12177"/>
<evidence type="ECO:0000313" key="3">
    <source>
        <dbReference type="Proteomes" id="UP000007797"/>
    </source>
</evidence>
<dbReference type="Gene3D" id="3.30.2140.20">
    <property type="match status" value="1"/>
</dbReference>
<protein>
    <recommendedName>
        <fullName evidence="4">Arylamine N-acetyltransferase</fullName>
    </recommendedName>
</protein>
<dbReference type="GeneID" id="14865800"/>
<name>F4QCC4_CACFS</name>
<dbReference type="OMA" id="WCHAPRR"/>
<dbReference type="Proteomes" id="UP000007797">
    <property type="component" value="Unassembled WGS sequence"/>
</dbReference>
<gene>
    <name evidence="2" type="ORF">DFA_12177</name>
</gene>
<organism evidence="2 3">
    <name type="scientific">Cavenderia fasciculata</name>
    <name type="common">Slime mold</name>
    <name type="synonym">Dictyostelium fasciculatum</name>
    <dbReference type="NCBI Taxonomy" id="261658"/>
    <lineage>
        <taxon>Eukaryota</taxon>
        <taxon>Amoebozoa</taxon>
        <taxon>Evosea</taxon>
        <taxon>Eumycetozoa</taxon>
        <taxon>Dictyostelia</taxon>
        <taxon>Acytosteliales</taxon>
        <taxon>Cavenderiaceae</taxon>
        <taxon>Cavenderia</taxon>
    </lineage>
</organism>
<dbReference type="InterPro" id="IPR001447">
    <property type="entry name" value="Arylamine_N-AcTrfase"/>
</dbReference>
<dbReference type="PANTHER" id="PTHR11786:SF0">
    <property type="entry name" value="ARYLAMINE N-ACETYLTRANSFERASE 4-RELATED"/>
    <property type="match status" value="1"/>
</dbReference>
<dbReference type="AlphaFoldDB" id="F4QCC4"/>
<dbReference type="InterPro" id="IPR038765">
    <property type="entry name" value="Papain-like_cys_pep_sf"/>
</dbReference>
<dbReference type="SUPFAM" id="SSF54001">
    <property type="entry name" value="Cysteine proteinases"/>
    <property type="match status" value="1"/>
</dbReference>
<dbReference type="GO" id="GO:0016407">
    <property type="term" value="F:acetyltransferase activity"/>
    <property type="evidence" value="ECO:0007669"/>
    <property type="project" value="InterPro"/>
</dbReference>